<evidence type="ECO:0008006" key="8">
    <source>
        <dbReference type="Google" id="ProtNLM"/>
    </source>
</evidence>
<dbReference type="PANTHER" id="PTHR10969">
    <property type="entry name" value="MICROTUBULE-ASSOCIATED PROTEINS 1A/1B LIGHT CHAIN 3-RELATED"/>
    <property type="match status" value="1"/>
</dbReference>
<dbReference type="GO" id="GO:0000423">
    <property type="term" value="P:mitophagy"/>
    <property type="evidence" value="ECO:0000318"/>
    <property type="project" value="GO_Central"/>
</dbReference>
<dbReference type="GO" id="GO:0006995">
    <property type="term" value="P:cellular response to nitrogen starvation"/>
    <property type="evidence" value="ECO:0000318"/>
    <property type="project" value="GO_Central"/>
</dbReference>
<dbReference type="Proteomes" id="UP000008227">
    <property type="component" value="Chromosome 1"/>
</dbReference>
<evidence type="ECO:0000313" key="7">
    <source>
        <dbReference type="Proteomes" id="UP000008227"/>
    </source>
</evidence>
<comment type="similarity">
    <text evidence="2 5">Belongs to the ATG8 family.</text>
</comment>
<dbReference type="GO" id="GO:0000421">
    <property type="term" value="C:autophagosome membrane"/>
    <property type="evidence" value="ECO:0000318"/>
    <property type="project" value="GO_Central"/>
</dbReference>
<dbReference type="Gene3D" id="3.10.20.90">
    <property type="entry name" value="Phosphatidylinositol 3-kinase Catalytic Subunit, Chain A, domain 1"/>
    <property type="match status" value="1"/>
</dbReference>
<evidence type="ECO:0000256" key="5">
    <source>
        <dbReference type="RuleBase" id="RU004384"/>
    </source>
</evidence>
<evidence type="ECO:0000256" key="1">
    <source>
        <dbReference type="ARBA" id="ARBA00004370"/>
    </source>
</evidence>
<dbReference type="GO" id="GO:0097352">
    <property type="term" value="P:autophagosome maturation"/>
    <property type="evidence" value="ECO:0000318"/>
    <property type="project" value="GO_Central"/>
</dbReference>
<evidence type="ECO:0000256" key="2">
    <source>
        <dbReference type="ARBA" id="ARBA00007293"/>
    </source>
</evidence>
<keyword evidence="3" id="KW-0472">Membrane</keyword>
<dbReference type="GO" id="GO:0050811">
    <property type="term" value="F:GABA receptor binding"/>
    <property type="evidence" value="ECO:0000318"/>
    <property type="project" value="GO_Central"/>
</dbReference>
<evidence type="ECO:0000313" key="6">
    <source>
        <dbReference type="Ensembl" id="ENSSSCP00000045273.1"/>
    </source>
</evidence>
<dbReference type="AlphaFoldDB" id="A0A4X1VC33"/>
<dbReference type="OMA" id="IHFRAEN"/>
<dbReference type="SUPFAM" id="SSF54236">
    <property type="entry name" value="Ubiquitin-like"/>
    <property type="match status" value="1"/>
</dbReference>
<dbReference type="Ensembl" id="ENSSSCT00000004859.3">
    <property type="protein sequence ID" value="ENSSSCP00000045273.1"/>
    <property type="gene ID" value="ENSSSCG00000004396.3"/>
</dbReference>
<evidence type="ECO:0000256" key="4">
    <source>
        <dbReference type="ARBA" id="ARBA00023288"/>
    </source>
</evidence>
<name>A0A4X1VC33_PIG</name>
<comment type="subcellular location">
    <subcellularLocation>
        <location evidence="1">Membrane</location>
    </subcellularLocation>
</comment>
<organism evidence="6 7">
    <name type="scientific">Sus scrofa</name>
    <name type="common">Pig</name>
    <dbReference type="NCBI Taxonomy" id="9823"/>
    <lineage>
        <taxon>Eukaryota</taxon>
        <taxon>Metazoa</taxon>
        <taxon>Chordata</taxon>
        <taxon>Craniata</taxon>
        <taxon>Vertebrata</taxon>
        <taxon>Euteleostomi</taxon>
        <taxon>Mammalia</taxon>
        <taxon>Eutheria</taxon>
        <taxon>Laurasiatheria</taxon>
        <taxon>Artiodactyla</taxon>
        <taxon>Suina</taxon>
        <taxon>Suidae</taxon>
        <taxon>Sus</taxon>
    </lineage>
</organism>
<reference evidence="6" key="4">
    <citation type="submission" date="2025-09" db="UniProtKB">
        <authorList>
            <consortium name="Ensembl"/>
        </authorList>
    </citation>
    <scope>IDENTIFICATION</scope>
</reference>
<protein>
    <recommendedName>
        <fullName evidence="8">GABA type A receptor associated protein like 1</fullName>
    </recommendedName>
</protein>
<dbReference type="InterPro" id="IPR029071">
    <property type="entry name" value="Ubiquitin-like_domsf"/>
</dbReference>
<keyword evidence="4" id="KW-0449">Lipoprotein</keyword>
<keyword evidence="5" id="KW-0072">Autophagy</keyword>
<accession>A0A4X1VC33</accession>
<dbReference type="ExpressionAtlas" id="A0A4X1VC33">
    <property type="expression patterns" value="baseline"/>
</dbReference>
<dbReference type="GO" id="GO:0008429">
    <property type="term" value="F:phosphatidylethanolamine binding"/>
    <property type="evidence" value="ECO:0000318"/>
    <property type="project" value="GO_Central"/>
</dbReference>
<accession>A0A287AMX4</accession>
<dbReference type="InterPro" id="IPR004241">
    <property type="entry name" value="Atg8-like"/>
</dbReference>
<dbReference type="GO" id="GO:0000045">
    <property type="term" value="P:autophagosome assembly"/>
    <property type="evidence" value="ECO:0000318"/>
    <property type="project" value="GO_Central"/>
</dbReference>
<dbReference type="STRING" id="9823.ENSSSCP00000045273"/>
<dbReference type="GO" id="GO:0031625">
    <property type="term" value="F:ubiquitin protein ligase binding"/>
    <property type="evidence" value="ECO:0000318"/>
    <property type="project" value="GO_Central"/>
</dbReference>
<dbReference type="GeneTree" id="ENSGT00940000157496"/>
<dbReference type="SMR" id="A0A4X1VC33"/>
<reference evidence="7" key="1">
    <citation type="submission" date="2009-11" db="EMBL/GenBank/DDBJ databases">
        <authorList>
            <consortium name="Porcine genome sequencing project"/>
        </authorList>
    </citation>
    <scope>NUCLEOTIDE SEQUENCE [LARGE SCALE GENOMIC DNA]</scope>
    <source>
        <strain evidence="7">Duroc</strain>
    </source>
</reference>
<sequence>MKFVYKEEHPFEKGCTEGKKIRKKDSDWVLVIVEEAPKPQRGDLDKKKYLVPSDLIIGQFYFLIWKRIHLQAEDALFFFVNNVLPPTSAMMGQLRQEHHEADFFLYITYSDESVWPGKLPP</sequence>
<reference evidence="6" key="2">
    <citation type="journal article" date="2020" name="Gigascience">
        <title>An improved pig reference genome sequence to enable pig genetics and genomics research.</title>
        <authorList>
            <person name="Warr A."/>
            <person name="Affara N."/>
            <person name="Aken B."/>
            <person name="Beiki H."/>
            <person name="Bickhart D.M."/>
            <person name="Billis K."/>
            <person name="Chow W."/>
            <person name="Eory L."/>
            <person name="Finlayson H.A."/>
            <person name="Flicek P."/>
            <person name="Giron C.G."/>
            <person name="Griffin D.K."/>
            <person name="Hall R."/>
            <person name="Hannum G."/>
            <person name="Hourlier T."/>
            <person name="Howe K."/>
            <person name="Hume D.A."/>
            <person name="Izuogu O."/>
            <person name="Kim K."/>
            <person name="Koren S."/>
            <person name="Liu H."/>
            <person name="Manchanda N."/>
            <person name="Martin F.J."/>
            <person name="Nonneman D.J."/>
            <person name="O'Connor R.E."/>
            <person name="Phillippy A.M."/>
            <person name="Rohrer G.A."/>
            <person name="Rosen B.D."/>
            <person name="Rund L.A."/>
            <person name="Sargent C.A."/>
            <person name="Schook L.B."/>
            <person name="Schroeder S.G."/>
            <person name="Schwartz A.S."/>
            <person name="Skinner B.M."/>
            <person name="Talbot R."/>
            <person name="Tseng E."/>
            <person name="Tuggle C.K."/>
            <person name="Watson M."/>
            <person name="Smith T.P.L."/>
            <person name="Archibald A.L."/>
        </authorList>
    </citation>
    <scope>NUCLEOTIDE SEQUENCE [LARGE SCALE GENOMIC DNA]</scope>
    <source>
        <strain evidence="6">Duroc</strain>
    </source>
</reference>
<keyword evidence="7" id="KW-1185">Reference proteome</keyword>
<proteinExistence type="inferred from homology"/>
<reference evidence="6" key="3">
    <citation type="submission" date="2025-08" db="UniProtKB">
        <authorList>
            <consortium name="Ensembl"/>
        </authorList>
    </citation>
    <scope>IDENTIFICATION</scope>
</reference>
<dbReference type="Pfam" id="PF02991">
    <property type="entry name" value="ATG8"/>
    <property type="match status" value="1"/>
</dbReference>
<evidence type="ECO:0000256" key="3">
    <source>
        <dbReference type="ARBA" id="ARBA00023136"/>
    </source>
</evidence>